<sequence length="212" mass="24425">MKSRQRIQEGYTATVRTTPRFHPYNELSPAEIALVEADRLTLTQMRAAWHDNNQLAAMRNQGRHLAAIQLLWHVFELRRTRVDVRAFSQTVRFFVAERDRAVQMEQAVEELDRVRVESLEQEFQRERRQEQFRRYQHGLLTAAMRNGFRGTPAQMAHLLQQHLQQLQNQQGGSAATNTGGSGDTAGNNGVTGAEARHSEMIEQLEELLHRRG</sequence>
<comment type="caution">
    <text evidence="2">The sequence shown here is derived from an EMBL/GenBank/DDBJ whole genome shotgun (WGS) entry which is preliminary data.</text>
</comment>
<evidence type="ECO:0000313" key="3">
    <source>
        <dbReference type="Proteomes" id="UP001302812"/>
    </source>
</evidence>
<dbReference type="Proteomes" id="UP001302812">
    <property type="component" value="Unassembled WGS sequence"/>
</dbReference>
<name>A0AAN6QHX2_9PEZI</name>
<gene>
    <name evidence="2" type="ORF">N656DRAFT_781796</name>
</gene>
<feature type="region of interest" description="Disordered" evidence="1">
    <location>
        <begin position="165"/>
        <end position="191"/>
    </location>
</feature>
<accession>A0AAN6QHX2</accession>
<feature type="compositionally biased region" description="Low complexity" evidence="1">
    <location>
        <begin position="165"/>
        <end position="188"/>
    </location>
</feature>
<reference evidence="2" key="1">
    <citation type="journal article" date="2023" name="Mol. Phylogenet. Evol.">
        <title>Genome-scale phylogeny and comparative genomics of the fungal order Sordariales.</title>
        <authorList>
            <person name="Hensen N."/>
            <person name="Bonometti L."/>
            <person name="Westerberg I."/>
            <person name="Brannstrom I.O."/>
            <person name="Guillou S."/>
            <person name="Cros-Aarteil S."/>
            <person name="Calhoun S."/>
            <person name="Haridas S."/>
            <person name="Kuo A."/>
            <person name="Mondo S."/>
            <person name="Pangilinan J."/>
            <person name="Riley R."/>
            <person name="LaButti K."/>
            <person name="Andreopoulos B."/>
            <person name="Lipzen A."/>
            <person name="Chen C."/>
            <person name="Yan M."/>
            <person name="Daum C."/>
            <person name="Ng V."/>
            <person name="Clum A."/>
            <person name="Steindorff A."/>
            <person name="Ohm R.A."/>
            <person name="Martin F."/>
            <person name="Silar P."/>
            <person name="Natvig D.O."/>
            <person name="Lalanne C."/>
            <person name="Gautier V."/>
            <person name="Ament-Velasquez S.L."/>
            <person name="Kruys A."/>
            <person name="Hutchinson M.I."/>
            <person name="Powell A.J."/>
            <person name="Barry K."/>
            <person name="Miller A.N."/>
            <person name="Grigoriev I.V."/>
            <person name="Debuchy R."/>
            <person name="Gladieux P."/>
            <person name="Hiltunen Thoren M."/>
            <person name="Johannesson H."/>
        </authorList>
    </citation>
    <scope>NUCLEOTIDE SEQUENCE</scope>
    <source>
        <strain evidence="2">CBS 508.74</strain>
    </source>
</reference>
<protein>
    <submittedName>
        <fullName evidence="2">Uncharacterized protein</fullName>
    </submittedName>
</protein>
<dbReference type="RefSeq" id="XP_064668128.1">
    <property type="nucleotide sequence ID" value="XM_064815644.1"/>
</dbReference>
<proteinExistence type="predicted"/>
<dbReference type="AlphaFoldDB" id="A0AAN6QHX2"/>
<keyword evidence="3" id="KW-1185">Reference proteome</keyword>
<evidence type="ECO:0000256" key="1">
    <source>
        <dbReference type="SAM" id="MobiDB-lite"/>
    </source>
</evidence>
<organism evidence="2 3">
    <name type="scientific">Canariomyces notabilis</name>
    <dbReference type="NCBI Taxonomy" id="2074819"/>
    <lineage>
        <taxon>Eukaryota</taxon>
        <taxon>Fungi</taxon>
        <taxon>Dikarya</taxon>
        <taxon>Ascomycota</taxon>
        <taxon>Pezizomycotina</taxon>
        <taxon>Sordariomycetes</taxon>
        <taxon>Sordariomycetidae</taxon>
        <taxon>Sordariales</taxon>
        <taxon>Chaetomiaceae</taxon>
        <taxon>Canariomyces</taxon>
    </lineage>
</organism>
<dbReference type="GeneID" id="89939769"/>
<dbReference type="EMBL" id="MU853350">
    <property type="protein sequence ID" value="KAK4110558.1"/>
    <property type="molecule type" value="Genomic_DNA"/>
</dbReference>
<reference evidence="2" key="2">
    <citation type="submission" date="2023-05" db="EMBL/GenBank/DDBJ databases">
        <authorList>
            <consortium name="Lawrence Berkeley National Laboratory"/>
            <person name="Steindorff A."/>
            <person name="Hensen N."/>
            <person name="Bonometti L."/>
            <person name="Westerberg I."/>
            <person name="Brannstrom I.O."/>
            <person name="Guillou S."/>
            <person name="Cros-Aarteil S."/>
            <person name="Calhoun S."/>
            <person name="Haridas S."/>
            <person name="Kuo A."/>
            <person name="Mondo S."/>
            <person name="Pangilinan J."/>
            <person name="Riley R."/>
            <person name="Labutti K."/>
            <person name="Andreopoulos B."/>
            <person name="Lipzen A."/>
            <person name="Chen C."/>
            <person name="Yanf M."/>
            <person name="Daum C."/>
            <person name="Ng V."/>
            <person name="Clum A."/>
            <person name="Ohm R."/>
            <person name="Martin F."/>
            <person name="Silar P."/>
            <person name="Natvig D."/>
            <person name="Lalanne C."/>
            <person name="Gautier V."/>
            <person name="Ament-Velasquez S.L."/>
            <person name="Kruys A."/>
            <person name="Hutchinson M.I."/>
            <person name="Powell A.J."/>
            <person name="Barry K."/>
            <person name="Miller A.N."/>
            <person name="Grigoriev I.V."/>
            <person name="Debuchy R."/>
            <person name="Gladieux P."/>
            <person name="Thoren M.H."/>
            <person name="Johannesson H."/>
        </authorList>
    </citation>
    <scope>NUCLEOTIDE SEQUENCE</scope>
    <source>
        <strain evidence="2">CBS 508.74</strain>
    </source>
</reference>
<evidence type="ECO:0000313" key="2">
    <source>
        <dbReference type="EMBL" id="KAK4110558.1"/>
    </source>
</evidence>